<protein>
    <submittedName>
        <fullName evidence="2">Uncharacterized protein</fullName>
    </submittedName>
</protein>
<proteinExistence type="predicted"/>
<organism evidence="2 3">
    <name type="scientific">Ilex paraguariensis</name>
    <name type="common">yerba mate</name>
    <dbReference type="NCBI Taxonomy" id="185542"/>
    <lineage>
        <taxon>Eukaryota</taxon>
        <taxon>Viridiplantae</taxon>
        <taxon>Streptophyta</taxon>
        <taxon>Embryophyta</taxon>
        <taxon>Tracheophyta</taxon>
        <taxon>Spermatophyta</taxon>
        <taxon>Magnoliopsida</taxon>
        <taxon>eudicotyledons</taxon>
        <taxon>Gunneridae</taxon>
        <taxon>Pentapetalae</taxon>
        <taxon>asterids</taxon>
        <taxon>campanulids</taxon>
        <taxon>Aquifoliales</taxon>
        <taxon>Aquifoliaceae</taxon>
        <taxon>Ilex</taxon>
    </lineage>
</organism>
<sequence length="155" mass="17741">MSSSPASMAAYRMIRFGKSSFHRLFHSHHCSPTATSAAIQLIDNAAEPRTTHRFSVELPNPFTVQLHELRPYQNNLVPPIDVQYHAATFPSVDRSRVEVRGRPIKIDDDIKYEDPDSDDDDDDNDDDIDIEGLSDIEDFDDDAEVDETVRRRLRK</sequence>
<dbReference type="Proteomes" id="UP001642360">
    <property type="component" value="Unassembled WGS sequence"/>
</dbReference>
<gene>
    <name evidence="2" type="ORF">ILEXP_LOCUS53251</name>
</gene>
<feature type="region of interest" description="Disordered" evidence="1">
    <location>
        <begin position="103"/>
        <end position="155"/>
    </location>
</feature>
<evidence type="ECO:0000313" key="3">
    <source>
        <dbReference type="Proteomes" id="UP001642360"/>
    </source>
</evidence>
<evidence type="ECO:0000313" key="2">
    <source>
        <dbReference type="EMBL" id="CAK9183014.1"/>
    </source>
</evidence>
<name>A0ABC8UPW4_9AQUA</name>
<reference evidence="2 3" key="1">
    <citation type="submission" date="2024-02" db="EMBL/GenBank/DDBJ databases">
        <authorList>
            <person name="Vignale AGUSTIN F."/>
            <person name="Sosa J E."/>
            <person name="Modenutti C."/>
        </authorList>
    </citation>
    <scope>NUCLEOTIDE SEQUENCE [LARGE SCALE GENOMIC DNA]</scope>
</reference>
<dbReference type="AlphaFoldDB" id="A0ABC8UPW4"/>
<feature type="compositionally biased region" description="Acidic residues" evidence="1">
    <location>
        <begin position="115"/>
        <end position="146"/>
    </location>
</feature>
<dbReference type="EMBL" id="CAUOFW020008502">
    <property type="protein sequence ID" value="CAK9183014.1"/>
    <property type="molecule type" value="Genomic_DNA"/>
</dbReference>
<accession>A0ABC8UPW4</accession>
<comment type="caution">
    <text evidence="2">The sequence shown here is derived from an EMBL/GenBank/DDBJ whole genome shotgun (WGS) entry which is preliminary data.</text>
</comment>
<keyword evidence="3" id="KW-1185">Reference proteome</keyword>
<evidence type="ECO:0000256" key="1">
    <source>
        <dbReference type="SAM" id="MobiDB-lite"/>
    </source>
</evidence>
<feature type="compositionally biased region" description="Basic and acidic residues" evidence="1">
    <location>
        <begin position="103"/>
        <end position="114"/>
    </location>
</feature>